<organism evidence="1 3">
    <name type="scientific">Anaerobacillus isosaccharinicus</name>
    <dbReference type="NCBI Taxonomy" id="1532552"/>
    <lineage>
        <taxon>Bacteria</taxon>
        <taxon>Bacillati</taxon>
        <taxon>Bacillota</taxon>
        <taxon>Bacilli</taxon>
        <taxon>Bacillales</taxon>
        <taxon>Bacillaceae</taxon>
        <taxon>Anaerobacillus</taxon>
    </lineage>
</organism>
<evidence type="ECO:0000313" key="3">
    <source>
        <dbReference type="Proteomes" id="UP000180175"/>
    </source>
</evidence>
<name>A0A1S2M4Y3_9BACI</name>
<keyword evidence="3" id="KW-1185">Reference proteome</keyword>
<accession>A0A1S2M4Y3</accession>
<dbReference type="EMBL" id="CP063356">
    <property type="protein sequence ID" value="QOY35676.1"/>
    <property type="molecule type" value="Genomic_DNA"/>
</dbReference>
<evidence type="ECO:0000313" key="2">
    <source>
        <dbReference type="EMBL" id="QOY35676.1"/>
    </source>
</evidence>
<dbReference type="AlphaFoldDB" id="A0A1S2M4Y3"/>
<dbReference type="KEGG" id="aia:AWH56_023925"/>
<evidence type="ECO:0000313" key="1">
    <source>
        <dbReference type="EMBL" id="OIJ18695.1"/>
    </source>
</evidence>
<dbReference type="Proteomes" id="UP000180175">
    <property type="component" value="Chromosome"/>
</dbReference>
<dbReference type="RefSeq" id="WP_071317076.1">
    <property type="nucleotide sequence ID" value="NZ_CP063356.2"/>
</dbReference>
<proteinExistence type="predicted"/>
<dbReference type="OrthoDB" id="2970636at2"/>
<reference evidence="1 3" key="1">
    <citation type="submission" date="2016-10" db="EMBL/GenBank/DDBJ databases">
        <title>Draft genome sequences of four alkaliphilic bacteria belonging to the Anaerobacillus genus.</title>
        <authorList>
            <person name="Bassil N.M."/>
            <person name="Lloyd J.R."/>
        </authorList>
    </citation>
    <scope>NUCLEOTIDE SEQUENCE [LARGE SCALE GENOMIC DNA]</scope>
    <source>
        <strain evidence="1 3">NB2006</strain>
    </source>
</reference>
<dbReference type="EMBL" id="LQXD01000088">
    <property type="protein sequence ID" value="OIJ18695.1"/>
    <property type="molecule type" value="Genomic_DNA"/>
</dbReference>
<reference evidence="2 3" key="2">
    <citation type="journal article" date="2017" name="Genome Announc.">
        <title>Draft Genome Sequences of Four Alkaliphilic Bacteria Belonging to the Anaerobacillus Genus.</title>
        <authorList>
            <person name="Bassil N.M."/>
            <person name="Lloyd J.R."/>
        </authorList>
    </citation>
    <scope>NUCLEOTIDE SEQUENCE [LARGE SCALE GENOMIC DNA]</scope>
    <source>
        <strain evidence="2 3">NB2006</strain>
    </source>
</reference>
<protein>
    <submittedName>
        <fullName evidence="1">Uncharacterized protein</fullName>
    </submittedName>
</protein>
<reference evidence="2" key="4">
    <citation type="submission" date="2020-10" db="EMBL/GenBank/DDBJ databases">
        <authorList>
            <person name="Bassil N.M."/>
            <person name="Lloyd J.R."/>
        </authorList>
    </citation>
    <scope>NUCLEOTIDE SEQUENCE</scope>
    <source>
        <strain evidence="2">NB2006</strain>
    </source>
</reference>
<gene>
    <name evidence="2" type="ORF">AWH56_023925</name>
    <name evidence="1" type="ORF">AWH56_10350</name>
</gene>
<sequence length="107" mass="12543">MKKKQSLYVSMKGTSTIISEETRPLNDGRHVKIQRWQEAGQLYVTYFFQVEGLEDKSKEELFQYLVRQGIELELPFTKGKVTLQKFVDENKQLCWGLTVVAIRVDKQ</sequence>
<reference evidence="2 3" key="3">
    <citation type="journal article" date="2019" name="Int. J. Syst. Evol. Microbiol.">
        <title>Anaerobacillus isosaccharinicus sp. nov., an alkaliphilic bacterium which degrades isosaccharinic acid.</title>
        <authorList>
            <person name="Bassil N.M."/>
            <person name="Lloyd J.R."/>
        </authorList>
    </citation>
    <scope>NUCLEOTIDE SEQUENCE [LARGE SCALE GENOMIC DNA]</scope>
    <source>
        <strain evidence="2 3">NB2006</strain>
    </source>
</reference>